<gene>
    <name evidence="4" type="ORF">KALB_2493</name>
</gene>
<protein>
    <recommendedName>
        <fullName evidence="3">OmpR/PhoB-type domain-containing protein</fullName>
    </recommendedName>
</protein>
<dbReference type="AlphaFoldDB" id="W5W5U8"/>
<evidence type="ECO:0000256" key="2">
    <source>
        <dbReference type="PROSITE-ProRule" id="PRU01091"/>
    </source>
</evidence>
<keyword evidence="5" id="KW-1185">Reference proteome</keyword>
<dbReference type="CDD" id="cd00383">
    <property type="entry name" value="trans_reg_C"/>
    <property type="match status" value="1"/>
</dbReference>
<dbReference type="SMART" id="SM00862">
    <property type="entry name" value="Trans_reg_C"/>
    <property type="match status" value="1"/>
</dbReference>
<organism evidence="4 5">
    <name type="scientific">Kutzneria albida DSM 43870</name>
    <dbReference type="NCBI Taxonomy" id="1449976"/>
    <lineage>
        <taxon>Bacteria</taxon>
        <taxon>Bacillati</taxon>
        <taxon>Actinomycetota</taxon>
        <taxon>Actinomycetes</taxon>
        <taxon>Pseudonocardiales</taxon>
        <taxon>Pseudonocardiaceae</taxon>
        <taxon>Kutzneria</taxon>
    </lineage>
</organism>
<reference evidence="4 5" key="1">
    <citation type="journal article" date="2014" name="BMC Genomics">
        <title>Complete genome sequence of producer of the glycopeptide antibiotic Aculeximycin Kutzneria albida DSM 43870T, a representative of minor genus of Pseudonocardiaceae.</title>
        <authorList>
            <person name="Rebets Y."/>
            <person name="Tokovenko B."/>
            <person name="Lushchyk I."/>
            <person name="Ruckert C."/>
            <person name="Zaburannyi N."/>
            <person name="Bechthold A."/>
            <person name="Kalinowski J."/>
            <person name="Luzhetskyy A."/>
        </authorList>
    </citation>
    <scope>NUCLEOTIDE SEQUENCE [LARGE SCALE GENOMIC DNA]</scope>
    <source>
        <strain evidence="4">DSM 43870</strain>
    </source>
</reference>
<dbReference type="GO" id="GO:0006355">
    <property type="term" value="P:regulation of DNA-templated transcription"/>
    <property type="evidence" value="ECO:0007669"/>
    <property type="project" value="InterPro"/>
</dbReference>
<dbReference type="PROSITE" id="PS51755">
    <property type="entry name" value="OMPR_PHOB"/>
    <property type="match status" value="1"/>
</dbReference>
<dbReference type="SUPFAM" id="SSF46894">
    <property type="entry name" value="C-terminal effector domain of the bipartite response regulators"/>
    <property type="match status" value="1"/>
</dbReference>
<proteinExistence type="predicted"/>
<dbReference type="Gene3D" id="1.10.10.10">
    <property type="entry name" value="Winged helix-like DNA-binding domain superfamily/Winged helix DNA-binding domain"/>
    <property type="match status" value="1"/>
</dbReference>
<dbReference type="STRING" id="1449976.KALB_2493"/>
<dbReference type="EMBL" id="CP007155">
    <property type="protein sequence ID" value="AHH95861.1"/>
    <property type="molecule type" value="Genomic_DNA"/>
</dbReference>
<evidence type="ECO:0000256" key="1">
    <source>
        <dbReference type="ARBA" id="ARBA00023125"/>
    </source>
</evidence>
<dbReference type="GO" id="GO:0000160">
    <property type="term" value="P:phosphorelay signal transduction system"/>
    <property type="evidence" value="ECO:0007669"/>
    <property type="project" value="InterPro"/>
</dbReference>
<dbReference type="Pfam" id="PF00486">
    <property type="entry name" value="Trans_reg_C"/>
    <property type="match status" value="1"/>
</dbReference>
<dbReference type="InterPro" id="IPR016032">
    <property type="entry name" value="Sig_transdc_resp-reg_C-effctor"/>
</dbReference>
<dbReference type="InterPro" id="IPR001867">
    <property type="entry name" value="OmpR/PhoB-type_DNA-bd"/>
</dbReference>
<keyword evidence="1 2" id="KW-0238">DNA-binding</keyword>
<dbReference type="HOGENOM" id="CLU_000445_101_2_11"/>
<evidence type="ECO:0000313" key="5">
    <source>
        <dbReference type="Proteomes" id="UP000019225"/>
    </source>
</evidence>
<evidence type="ECO:0000313" key="4">
    <source>
        <dbReference type="EMBL" id="AHH95861.1"/>
    </source>
</evidence>
<feature type="domain" description="OmpR/PhoB-type" evidence="3">
    <location>
        <begin position="63"/>
        <end position="160"/>
    </location>
</feature>
<dbReference type="GO" id="GO:0003677">
    <property type="term" value="F:DNA binding"/>
    <property type="evidence" value="ECO:0007669"/>
    <property type="project" value="UniProtKB-UniRule"/>
</dbReference>
<evidence type="ECO:0000259" key="3">
    <source>
        <dbReference type="PROSITE" id="PS51755"/>
    </source>
</evidence>
<dbReference type="InterPro" id="IPR036388">
    <property type="entry name" value="WH-like_DNA-bd_sf"/>
</dbReference>
<name>W5W5U8_9PSEU</name>
<dbReference type="eggNOG" id="COG0745">
    <property type="taxonomic scope" value="Bacteria"/>
</dbReference>
<dbReference type="RefSeq" id="WP_025356017.1">
    <property type="nucleotide sequence ID" value="NZ_CP007155.1"/>
</dbReference>
<dbReference type="KEGG" id="kal:KALB_2493"/>
<feature type="DNA-binding region" description="OmpR/PhoB-type" evidence="2">
    <location>
        <begin position="63"/>
        <end position="160"/>
    </location>
</feature>
<accession>W5W5U8</accession>
<sequence length="170" mass="18515">MPYQFSPSSTPTAATAEVSVLIRITTDAGQAPDLAARVVEAVRTAAGGNPLTVSIPTAPTVPAPRRPLGSRLRINVADRRVEHEGALVDLTRLEFDLLLFLCRRPNRVHLRTTLLAEIWGLPEEVHTRTLDVHVRRIRRKLGSAAAMLDTVRGVGYRITGTEGLSIDEPA</sequence>
<dbReference type="Proteomes" id="UP000019225">
    <property type="component" value="Chromosome"/>
</dbReference>
<dbReference type="OrthoDB" id="8927943at2"/>